<dbReference type="AlphaFoldDB" id="A0A4U9HFK1"/>
<gene>
    <name evidence="2" type="ORF">NCTC12971_02656</name>
</gene>
<protein>
    <submittedName>
        <fullName evidence="2">Antimicrobial peptide ABC transporter periplasmic binding protein SapA</fullName>
    </submittedName>
</protein>
<sequence>MRGLPIWILSLCLGNSLLAAAAAAPAANAPAPLPDVHRSGFVYCVNGILNTFNPQMAAAA</sequence>
<dbReference type="EMBL" id="LR590463">
    <property type="protein sequence ID" value="VTP62475.1"/>
    <property type="molecule type" value="Genomic_DNA"/>
</dbReference>
<feature type="chain" id="PRO_5020411095" evidence="1">
    <location>
        <begin position="22"/>
        <end position="60"/>
    </location>
</feature>
<evidence type="ECO:0000313" key="2">
    <source>
        <dbReference type="EMBL" id="VTP62475.1"/>
    </source>
</evidence>
<evidence type="ECO:0000313" key="3">
    <source>
        <dbReference type="Proteomes" id="UP000307968"/>
    </source>
</evidence>
<reference evidence="2 3" key="1">
    <citation type="submission" date="2019-05" db="EMBL/GenBank/DDBJ databases">
        <authorList>
            <consortium name="Pathogen Informatics"/>
        </authorList>
    </citation>
    <scope>NUCLEOTIDE SEQUENCE [LARGE SCALE GENOMIC DNA]</scope>
    <source>
        <strain evidence="2 3">NCTC12971</strain>
    </source>
</reference>
<accession>A0A4U9HFK1</accession>
<name>A0A4U9HFK1_SERRU</name>
<evidence type="ECO:0000256" key="1">
    <source>
        <dbReference type="SAM" id="SignalP"/>
    </source>
</evidence>
<keyword evidence="1" id="KW-0732">Signal</keyword>
<dbReference type="Proteomes" id="UP000307968">
    <property type="component" value="Chromosome"/>
</dbReference>
<feature type="signal peptide" evidence="1">
    <location>
        <begin position="1"/>
        <end position="21"/>
    </location>
</feature>
<proteinExistence type="predicted"/>
<organism evidence="2 3">
    <name type="scientific">Serratia rubidaea</name>
    <name type="common">Serratia marinorubra</name>
    <dbReference type="NCBI Taxonomy" id="61652"/>
    <lineage>
        <taxon>Bacteria</taxon>
        <taxon>Pseudomonadati</taxon>
        <taxon>Pseudomonadota</taxon>
        <taxon>Gammaproteobacteria</taxon>
        <taxon>Enterobacterales</taxon>
        <taxon>Yersiniaceae</taxon>
        <taxon>Serratia</taxon>
    </lineage>
</organism>